<dbReference type="InterPro" id="IPR015943">
    <property type="entry name" value="WD40/YVTN_repeat-like_dom_sf"/>
</dbReference>
<sequence>MGRSPQPGRQGPGVQITRLLPAGRTESGDHKDPQVSLISTSFNSSVILILTKYYHADMGKVLESSLWRSSDFGTTYTKLTLQPGVTTVIDNFYICPANKRKIILVSSSLGDREQSLFLSTDEGTTFQKYPVPFLVETLLFHPKEEDKVLAYTKDSKLYVSSDLGKKWTLLQERVTKDHVFWAVSGVDDDPNLVHMEAQDLSGGYRYYTCLIHNCSAQPTHSTLPWPHRPRVPDRAG</sequence>
<evidence type="ECO:0000256" key="1">
    <source>
        <dbReference type="ARBA" id="ARBA00022737"/>
    </source>
</evidence>
<feature type="domain" description="Sortilin N-terminal" evidence="2">
    <location>
        <begin position="65"/>
        <end position="202"/>
    </location>
</feature>
<keyword evidence="1" id="KW-0677">Repeat</keyword>
<comment type="caution">
    <text evidence="3">The sequence shown here is derived from an EMBL/GenBank/DDBJ whole genome shotgun (WGS) entry which is preliminary data.</text>
</comment>
<dbReference type="SUPFAM" id="SSF110296">
    <property type="entry name" value="Oligoxyloglucan reducing end-specific cellobiohydrolase"/>
    <property type="match status" value="1"/>
</dbReference>
<evidence type="ECO:0000313" key="4">
    <source>
        <dbReference type="Proteomes" id="UP001623349"/>
    </source>
</evidence>
<keyword evidence="3" id="KW-0675">Receptor</keyword>
<dbReference type="PANTHER" id="PTHR12106">
    <property type="entry name" value="SORTILIN RELATED"/>
    <property type="match status" value="1"/>
</dbReference>
<reference evidence="3 4" key="1">
    <citation type="submission" date="2024-08" db="EMBL/GenBank/DDBJ databases">
        <title>The draft genome of Apodemus speciosus.</title>
        <authorList>
            <person name="Nabeshima K."/>
            <person name="Suzuki S."/>
            <person name="Onuma M."/>
        </authorList>
    </citation>
    <scope>NUCLEOTIDE SEQUENCE [LARGE SCALE GENOMIC DNA]</scope>
    <source>
        <strain evidence="3">IB14-021</strain>
    </source>
</reference>
<proteinExistence type="predicted"/>
<dbReference type="InterPro" id="IPR031778">
    <property type="entry name" value="Sortilin_N"/>
</dbReference>
<accession>A0ABQ0ERA7</accession>
<dbReference type="Gene3D" id="2.130.10.10">
    <property type="entry name" value="YVTN repeat-like/Quinoprotein amine dehydrogenase"/>
    <property type="match status" value="1"/>
</dbReference>
<evidence type="ECO:0000313" key="3">
    <source>
        <dbReference type="EMBL" id="GAB1289588.1"/>
    </source>
</evidence>
<evidence type="ECO:0000259" key="2">
    <source>
        <dbReference type="Pfam" id="PF15902"/>
    </source>
</evidence>
<dbReference type="EMBL" id="BAAFST010000005">
    <property type="protein sequence ID" value="GAB1289588.1"/>
    <property type="molecule type" value="Genomic_DNA"/>
</dbReference>
<protein>
    <submittedName>
        <fullName evidence="3">VPS10 domain-containing receptor SorCS2</fullName>
    </submittedName>
</protein>
<dbReference type="Pfam" id="PF15902">
    <property type="entry name" value="Sortilin-Vps10"/>
    <property type="match status" value="1"/>
</dbReference>
<dbReference type="PANTHER" id="PTHR12106:SF9">
    <property type="entry name" value="VPS10 DOMAIN-CONTAINING RECEPTOR SORCS2"/>
    <property type="match status" value="1"/>
</dbReference>
<keyword evidence="4" id="KW-1185">Reference proteome</keyword>
<dbReference type="InterPro" id="IPR050310">
    <property type="entry name" value="VPS10-sortilin"/>
</dbReference>
<dbReference type="Proteomes" id="UP001623349">
    <property type="component" value="Unassembled WGS sequence"/>
</dbReference>
<gene>
    <name evidence="3" type="ORF">APTSU1_000481800</name>
</gene>
<name>A0ABQ0ERA7_APOSI</name>
<organism evidence="3 4">
    <name type="scientific">Apodemus speciosus</name>
    <name type="common">Large Japanese field mouse</name>
    <dbReference type="NCBI Taxonomy" id="105296"/>
    <lineage>
        <taxon>Eukaryota</taxon>
        <taxon>Metazoa</taxon>
        <taxon>Chordata</taxon>
        <taxon>Craniata</taxon>
        <taxon>Vertebrata</taxon>
        <taxon>Euteleostomi</taxon>
        <taxon>Mammalia</taxon>
        <taxon>Eutheria</taxon>
        <taxon>Euarchontoglires</taxon>
        <taxon>Glires</taxon>
        <taxon>Rodentia</taxon>
        <taxon>Myomorpha</taxon>
        <taxon>Muroidea</taxon>
        <taxon>Muridae</taxon>
        <taxon>Murinae</taxon>
        <taxon>Apodemus</taxon>
    </lineage>
</organism>